<evidence type="ECO:0008006" key="4">
    <source>
        <dbReference type="Google" id="ProtNLM"/>
    </source>
</evidence>
<accession>A0AAD4JWE4</accession>
<dbReference type="EMBL" id="JAJJHW010003409">
    <property type="protein sequence ID" value="KAH8360155.1"/>
    <property type="molecule type" value="Genomic_DNA"/>
</dbReference>
<dbReference type="SUPFAM" id="SSF52047">
    <property type="entry name" value="RNI-like"/>
    <property type="match status" value="1"/>
</dbReference>
<evidence type="ECO:0000313" key="2">
    <source>
        <dbReference type="EMBL" id="KAH8360155.1"/>
    </source>
</evidence>
<feature type="compositionally biased region" description="Acidic residues" evidence="1">
    <location>
        <begin position="524"/>
        <end position="533"/>
    </location>
</feature>
<protein>
    <recommendedName>
        <fullName evidence="4">Protein Cep78 homolog</fullName>
    </recommendedName>
</protein>
<reference evidence="2" key="1">
    <citation type="journal article" date="2021" name="Mol. Ecol. Resour.">
        <title>Phylogenomic analyses of the genus Drosophila reveals genomic signals of climate adaptation.</title>
        <authorList>
            <person name="Li F."/>
            <person name="Rane R.V."/>
            <person name="Luria V."/>
            <person name="Xiong Z."/>
            <person name="Chen J."/>
            <person name="Li Z."/>
            <person name="Catullo R.A."/>
            <person name="Griffin P.C."/>
            <person name="Schiffer M."/>
            <person name="Pearce S."/>
            <person name="Lee S.F."/>
            <person name="McElroy K."/>
            <person name="Stocker A."/>
            <person name="Shirriffs J."/>
            <person name="Cockerell F."/>
            <person name="Coppin C."/>
            <person name="Sgro C.M."/>
            <person name="Karger A."/>
            <person name="Cain J.W."/>
            <person name="Weber J.A."/>
            <person name="Santpere G."/>
            <person name="Kirschner M.W."/>
            <person name="Hoffmann A.A."/>
            <person name="Oakeshott J.G."/>
            <person name="Zhang G."/>
        </authorList>
    </citation>
    <scope>NUCLEOTIDE SEQUENCE</scope>
    <source>
        <strain evidence="2">BGI-SZ-2011g</strain>
    </source>
</reference>
<dbReference type="PANTHER" id="PTHR24110:SF3">
    <property type="entry name" value="CENTROSOMAL PROTEIN OF 78 KDA"/>
    <property type="match status" value="1"/>
</dbReference>
<keyword evidence="3" id="KW-1185">Reference proteome</keyword>
<dbReference type="GO" id="GO:0036064">
    <property type="term" value="C:ciliary basal body"/>
    <property type="evidence" value="ECO:0007669"/>
    <property type="project" value="TreeGrafter"/>
</dbReference>
<comment type="caution">
    <text evidence="2">The sequence shown here is derived from an EMBL/GenBank/DDBJ whole genome shotgun (WGS) entry which is preliminary data.</text>
</comment>
<dbReference type="Proteomes" id="UP001200034">
    <property type="component" value="Unassembled WGS sequence"/>
</dbReference>
<feature type="region of interest" description="Disordered" evidence="1">
    <location>
        <begin position="506"/>
        <end position="545"/>
    </location>
</feature>
<dbReference type="InterPro" id="IPR032675">
    <property type="entry name" value="LRR_dom_sf"/>
</dbReference>
<dbReference type="SMART" id="SM00368">
    <property type="entry name" value="LRR_RI"/>
    <property type="match status" value="4"/>
</dbReference>
<gene>
    <name evidence="2" type="ORF">KR093_011088</name>
</gene>
<organism evidence="2 3">
    <name type="scientific">Drosophila rubida</name>
    <dbReference type="NCBI Taxonomy" id="30044"/>
    <lineage>
        <taxon>Eukaryota</taxon>
        <taxon>Metazoa</taxon>
        <taxon>Ecdysozoa</taxon>
        <taxon>Arthropoda</taxon>
        <taxon>Hexapoda</taxon>
        <taxon>Insecta</taxon>
        <taxon>Pterygota</taxon>
        <taxon>Neoptera</taxon>
        <taxon>Endopterygota</taxon>
        <taxon>Diptera</taxon>
        <taxon>Brachycera</taxon>
        <taxon>Muscomorpha</taxon>
        <taxon>Ephydroidea</taxon>
        <taxon>Drosophilidae</taxon>
        <taxon>Drosophila</taxon>
    </lineage>
</organism>
<evidence type="ECO:0000256" key="1">
    <source>
        <dbReference type="SAM" id="MobiDB-lite"/>
    </source>
</evidence>
<feature type="region of interest" description="Disordered" evidence="1">
    <location>
        <begin position="425"/>
        <end position="447"/>
    </location>
</feature>
<feature type="compositionally biased region" description="Polar residues" evidence="1">
    <location>
        <begin position="758"/>
        <end position="770"/>
    </location>
</feature>
<dbReference type="GO" id="GO:0005813">
    <property type="term" value="C:centrosome"/>
    <property type="evidence" value="ECO:0007669"/>
    <property type="project" value="TreeGrafter"/>
</dbReference>
<dbReference type="AlphaFoldDB" id="A0AAD4JWE4"/>
<dbReference type="GO" id="GO:0044782">
    <property type="term" value="P:cilium organization"/>
    <property type="evidence" value="ECO:0007669"/>
    <property type="project" value="TreeGrafter"/>
</dbReference>
<sequence>IFLQKMPLIRGRDAVTKKPSVVVTLPPVVKKSSKSRSFHFRYLELCRAKNLTPIPNIRSNANNTTTLDLCGDKLGVSEWLLIIDALHHDLVLQTLIMRMRRSNGNNIVLPIDTENRARLFRQKPVIYTRYIFNSLVDAIVNCVKSNKNLTVLKLESLPLQDSYIECIAKALASNDCLKELSFQKSFIGDKGCAAVCSTVKYLNHIETFNLSECNLGPKGAEHVADMIKMQKISRFSEGWEKSLRYRSVDVNSIAGLRHIALSNNPIMGDDGLRLIAEVLKEDAWVQSKCNSLDNSPTSKLFSLSLPLAIEVESCGLTDRGANLILECLALNNAITEFNIRNNDGISKFLVRQIRDHLGKEDEEKLKEPQYDLSCVNGLQSLPKNQKYTVSQLLNHTKTLEEQLSFERTLRKKAEKLNEKLNQQLLSQGPCSPPAPPQQPQESVSEAPKLPKGYMLVKGDELESFIKNTQNFTPAVTQFNQLVNSAVTSPETTPRSDNSTLRNQLNRQMHRQEQLQQQQQQQILEMEETDDTTIESDHQQPRQMLHVRKVRSEMKYVETYAKDNNKKRESKSDHEFANERDFKLNPNVQFEMDIGDSMMINQQQLDRIRCEVREDIEQEMMQDSYNGQYGNECIGDGVENNRKHKDKFKKRMSAMGQSHMTQFMDELERKINSKSSGRKRHKSKMPSNHVHENHDSEPTSMNLKVESYMPMMDDMPEDSAENSSASDGETCEEMSPGQGMSQGYTTAPMKVFVRRTRNVTESSMERQQQQLDGDESEETIISPRSVYLDIQKKKKSEGNH</sequence>
<feature type="region of interest" description="Disordered" evidence="1">
    <location>
        <begin position="671"/>
        <end position="799"/>
    </location>
</feature>
<proteinExistence type="predicted"/>
<dbReference type="PRINTS" id="PR02062">
    <property type="entry name" value="CENTROSOME78"/>
</dbReference>
<dbReference type="InterPro" id="IPR026212">
    <property type="entry name" value="Cep78"/>
</dbReference>
<dbReference type="PANTHER" id="PTHR24110">
    <property type="entry name" value="CENTROSOMAL PROTEIN OF 78 KDA"/>
    <property type="match status" value="1"/>
</dbReference>
<feature type="non-terminal residue" evidence="2">
    <location>
        <position position="799"/>
    </location>
</feature>
<feature type="compositionally biased region" description="Low complexity" evidence="1">
    <location>
        <begin position="513"/>
        <end position="523"/>
    </location>
</feature>
<dbReference type="Gene3D" id="3.80.10.10">
    <property type="entry name" value="Ribonuclease Inhibitor"/>
    <property type="match status" value="2"/>
</dbReference>
<name>A0AAD4JWE4_9MUSC</name>
<evidence type="ECO:0000313" key="3">
    <source>
        <dbReference type="Proteomes" id="UP001200034"/>
    </source>
</evidence>